<gene>
    <name evidence="2" type="ORF">FPE01S_04_01370</name>
</gene>
<keyword evidence="3" id="KW-1185">Reference proteome</keyword>
<dbReference type="InterPro" id="IPR032579">
    <property type="entry name" value="Phe_SMUG2-like"/>
</dbReference>
<dbReference type="Proteomes" id="UP000033121">
    <property type="component" value="Unassembled WGS sequence"/>
</dbReference>
<comment type="caution">
    <text evidence="2">The sequence shown here is derived from an EMBL/GenBank/DDBJ whole genome shotgun (WGS) entry which is preliminary data.</text>
</comment>
<dbReference type="RefSeq" id="WP_046370888.1">
    <property type="nucleotide sequence ID" value="NZ_BBWV01000004.1"/>
</dbReference>
<organism evidence="2 3">
    <name type="scientific">Flavihumibacter petaseus NBRC 106054</name>
    <dbReference type="NCBI Taxonomy" id="1220578"/>
    <lineage>
        <taxon>Bacteria</taxon>
        <taxon>Pseudomonadati</taxon>
        <taxon>Bacteroidota</taxon>
        <taxon>Chitinophagia</taxon>
        <taxon>Chitinophagales</taxon>
        <taxon>Chitinophagaceae</taxon>
        <taxon>Flavihumibacter</taxon>
    </lineage>
</organism>
<dbReference type="SUPFAM" id="SSF52141">
    <property type="entry name" value="Uracil-DNA glycosylase-like"/>
    <property type="match status" value="1"/>
</dbReference>
<sequence>MESFGQKVIRFHQQLVYTGKKLPEGIRIMNPFRESLKAPAILEAFAAKFLHTGDQRHILLGINPGRFGGGITGIPFTDPKRLKEVCGIPYDGPMAHEPSSVFIYDMIAAYGGPIDFYNRFYINSPCPLGFVQEKDNGKEVNYNYYDSAALTAAARPFMISSLRNLIALGIFTDTAICLGTGKNVKFLQGLNDEFGFFQKIIALEHPRYIMQYKSREKHYYIDKYLTALQSM</sequence>
<evidence type="ECO:0000259" key="1">
    <source>
        <dbReference type="Pfam" id="PF03167"/>
    </source>
</evidence>
<protein>
    <recommendedName>
        <fullName evidence="1">Uracil-DNA glycosylase-like domain-containing protein</fullName>
    </recommendedName>
</protein>
<dbReference type="STRING" id="1220578.FPE01S_04_01370"/>
<dbReference type="CDD" id="cd19375">
    <property type="entry name" value="UDG-F3-like_SMUG2"/>
    <property type="match status" value="1"/>
</dbReference>
<dbReference type="OrthoDB" id="7107805at2"/>
<proteinExistence type="predicted"/>
<dbReference type="Gene3D" id="3.40.470.10">
    <property type="entry name" value="Uracil-DNA glycosylase-like domain"/>
    <property type="match status" value="1"/>
</dbReference>
<dbReference type="InterPro" id="IPR036895">
    <property type="entry name" value="Uracil-DNA_glycosylase-like_sf"/>
</dbReference>
<dbReference type="EMBL" id="BBWV01000004">
    <property type="protein sequence ID" value="GAO44894.1"/>
    <property type="molecule type" value="Genomic_DNA"/>
</dbReference>
<accession>A0A0E9N501</accession>
<evidence type="ECO:0000313" key="3">
    <source>
        <dbReference type="Proteomes" id="UP000033121"/>
    </source>
</evidence>
<feature type="domain" description="Uracil-DNA glycosylase-like" evidence="1">
    <location>
        <begin position="54"/>
        <end position="229"/>
    </location>
</feature>
<evidence type="ECO:0000313" key="2">
    <source>
        <dbReference type="EMBL" id="GAO44894.1"/>
    </source>
</evidence>
<dbReference type="Pfam" id="PF03167">
    <property type="entry name" value="UDG"/>
    <property type="match status" value="1"/>
</dbReference>
<reference evidence="2 3" key="1">
    <citation type="submission" date="2015-04" db="EMBL/GenBank/DDBJ databases">
        <title>Whole genome shotgun sequence of Flavihumibacter petaseus NBRC 106054.</title>
        <authorList>
            <person name="Miyazawa S."/>
            <person name="Hosoyama A."/>
            <person name="Hashimoto M."/>
            <person name="Noguchi M."/>
            <person name="Tsuchikane K."/>
            <person name="Ohji S."/>
            <person name="Yamazoe A."/>
            <person name="Ichikawa N."/>
            <person name="Kimura A."/>
            <person name="Fujita N."/>
        </authorList>
    </citation>
    <scope>NUCLEOTIDE SEQUENCE [LARGE SCALE GENOMIC DNA]</scope>
    <source>
        <strain evidence="2 3">NBRC 106054</strain>
    </source>
</reference>
<name>A0A0E9N501_9BACT</name>
<dbReference type="InterPro" id="IPR005122">
    <property type="entry name" value="Uracil-DNA_glycosylase-like"/>
</dbReference>
<dbReference type="AlphaFoldDB" id="A0A0E9N501"/>